<sequence length="175" mass="19142">MTLRLILIRHAKSSWGNPFADDHARVLNTRGQDSAVAIGKWMAEQGYVPDVVLCSDAARTQETMDLILPALPIQPKQQLSGRIYHASPDTILDLIKQQTAETLAVIGHNPGIGMLANGLVKAAPEHRRFSDYPTCATTMIDFDAASWTQVRPRGGHCEAFVVPRDLIGTSAQDIE</sequence>
<dbReference type="SMART" id="SM00855">
    <property type="entry name" value="PGAM"/>
    <property type="match status" value="1"/>
</dbReference>
<organism evidence="2 3">
    <name type="scientific">Yoonia algicola</name>
    <dbReference type="NCBI Taxonomy" id="3137368"/>
    <lineage>
        <taxon>Bacteria</taxon>
        <taxon>Pseudomonadati</taxon>
        <taxon>Pseudomonadota</taxon>
        <taxon>Alphaproteobacteria</taxon>
        <taxon>Rhodobacterales</taxon>
        <taxon>Paracoccaceae</taxon>
        <taxon>Yoonia</taxon>
    </lineage>
</organism>
<dbReference type="PANTHER" id="PTHR47623">
    <property type="entry name" value="OS09G0287300 PROTEIN"/>
    <property type="match status" value="1"/>
</dbReference>
<dbReference type="Pfam" id="PF00300">
    <property type="entry name" value="His_Phos_1"/>
    <property type="match status" value="1"/>
</dbReference>
<dbReference type="InterPro" id="IPR013078">
    <property type="entry name" value="His_Pase_superF_clade-1"/>
</dbReference>
<dbReference type="Gene3D" id="3.40.50.1240">
    <property type="entry name" value="Phosphoglycerate mutase-like"/>
    <property type="match status" value="1"/>
</dbReference>
<dbReference type="AlphaFoldDB" id="A0AAN0NI70"/>
<dbReference type="CDD" id="cd07067">
    <property type="entry name" value="HP_PGM_like"/>
    <property type="match status" value="1"/>
</dbReference>
<evidence type="ECO:0000313" key="2">
    <source>
        <dbReference type="EMBL" id="WZU63329.1"/>
    </source>
</evidence>
<protein>
    <submittedName>
        <fullName evidence="2">Histidine phosphatase family protein</fullName>
    </submittedName>
</protein>
<evidence type="ECO:0000256" key="1">
    <source>
        <dbReference type="PIRSR" id="PIRSR613078-2"/>
    </source>
</evidence>
<dbReference type="Proteomes" id="UP001451782">
    <property type="component" value="Chromosome"/>
</dbReference>
<dbReference type="SUPFAM" id="SSF53254">
    <property type="entry name" value="Phosphoglycerate mutase-like"/>
    <property type="match status" value="1"/>
</dbReference>
<feature type="binding site" evidence="1">
    <location>
        <position position="59"/>
    </location>
    <ligand>
        <name>substrate</name>
    </ligand>
</feature>
<dbReference type="KEGG" id="yag:AABB28_15955"/>
<dbReference type="InterPro" id="IPR029033">
    <property type="entry name" value="His_PPase_superfam"/>
</dbReference>
<reference evidence="2 3" key="1">
    <citation type="submission" date="2024-04" db="EMBL/GenBank/DDBJ databases">
        <title>Phylogenomic analyses of a clade within the roseobacter group suggest taxonomic reassignments of species of the genera Aestuariivita, Citreicella, Loktanella, Nautella, Pelagibaca, Ruegeria, Thalassobius, Thiobacimonas and Tropicibacter, and the proposal o.</title>
        <authorList>
            <person name="Jeon C.O."/>
        </authorList>
    </citation>
    <scope>NUCLEOTIDE SEQUENCE [LARGE SCALE GENOMIC DNA]</scope>
    <source>
        <strain evidence="2 3">G8-12</strain>
    </source>
</reference>
<dbReference type="EMBL" id="CP151762">
    <property type="protein sequence ID" value="WZU63329.1"/>
    <property type="molecule type" value="Genomic_DNA"/>
</dbReference>
<name>A0AAN0NI70_9RHOB</name>
<dbReference type="PANTHER" id="PTHR47623:SF1">
    <property type="entry name" value="OS09G0287300 PROTEIN"/>
    <property type="match status" value="1"/>
</dbReference>
<evidence type="ECO:0000313" key="3">
    <source>
        <dbReference type="Proteomes" id="UP001451782"/>
    </source>
</evidence>
<proteinExistence type="predicted"/>
<keyword evidence="3" id="KW-1185">Reference proteome</keyword>
<accession>A0AAN0NI70</accession>
<dbReference type="RefSeq" id="WP_342069711.1">
    <property type="nucleotide sequence ID" value="NZ_CP151762.1"/>
</dbReference>
<gene>
    <name evidence="2" type="ORF">AABB28_15955</name>
</gene>